<dbReference type="SUPFAM" id="SSF53720">
    <property type="entry name" value="ALDH-like"/>
    <property type="match status" value="1"/>
</dbReference>
<dbReference type="InterPro" id="IPR015590">
    <property type="entry name" value="Aldehyde_DH_dom"/>
</dbReference>
<evidence type="ECO:0000256" key="4">
    <source>
        <dbReference type="ARBA" id="ARBA00022857"/>
    </source>
</evidence>
<evidence type="ECO:0000259" key="8">
    <source>
        <dbReference type="Pfam" id="PF00171"/>
    </source>
</evidence>
<dbReference type="EC" id="1.2.1.41" evidence="7"/>
<name>A0AA37U2L0_9BACL</name>
<dbReference type="EMBL" id="BSRA01000010">
    <property type="protein sequence ID" value="GLV14306.1"/>
    <property type="molecule type" value="Genomic_DNA"/>
</dbReference>
<dbReference type="PIRSF" id="PIRSF000151">
    <property type="entry name" value="GPR"/>
    <property type="match status" value="1"/>
</dbReference>
<dbReference type="NCBIfam" id="NF001221">
    <property type="entry name" value="PRK00197.1"/>
    <property type="match status" value="1"/>
</dbReference>
<dbReference type="FunFam" id="3.40.309.10:FF:000006">
    <property type="entry name" value="Gamma-glutamyl phosphate reductase"/>
    <property type="match status" value="1"/>
</dbReference>
<comment type="similarity">
    <text evidence="7">Belongs to the gamma-glutamyl phosphate reductase family.</text>
</comment>
<dbReference type="InterPro" id="IPR016161">
    <property type="entry name" value="Ald_DH/histidinol_DH"/>
</dbReference>
<dbReference type="GO" id="GO:0055129">
    <property type="term" value="P:L-proline biosynthetic process"/>
    <property type="evidence" value="ECO:0007669"/>
    <property type="project" value="UniProtKB-UniRule"/>
</dbReference>
<dbReference type="GO" id="GO:0004350">
    <property type="term" value="F:glutamate-5-semialdehyde dehydrogenase activity"/>
    <property type="evidence" value="ECO:0007669"/>
    <property type="project" value="UniProtKB-UniRule"/>
</dbReference>
<evidence type="ECO:0000256" key="7">
    <source>
        <dbReference type="HAMAP-Rule" id="MF_00412"/>
    </source>
</evidence>
<dbReference type="InterPro" id="IPR016162">
    <property type="entry name" value="Ald_DH_N"/>
</dbReference>
<keyword evidence="7" id="KW-0963">Cytoplasm</keyword>
<evidence type="ECO:0000256" key="2">
    <source>
        <dbReference type="ARBA" id="ARBA00022605"/>
    </source>
</evidence>
<dbReference type="AlphaFoldDB" id="A0AA37U2L0"/>
<dbReference type="InterPro" id="IPR016163">
    <property type="entry name" value="Ald_DH_C"/>
</dbReference>
<dbReference type="GO" id="GO:0005737">
    <property type="term" value="C:cytoplasm"/>
    <property type="evidence" value="ECO:0007669"/>
    <property type="project" value="UniProtKB-SubCell"/>
</dbReference>
<dbReference type="CDD" id="cd07079">
    <property type="entry name" value="ALDH_F18-19_ProA-GPR"/>
    <property type="match status" value="1"/>
</dbReference>
<dbReference type="InterPro" id="IPR012134">
    <property type="entry name" value="Glu-5-SA_DH"/>
</dbReference>
<dbReference type="PROSITE" id="PS01223">
    <property type="entry name" value="PROA"/>
    <property type="match status" value="1"/>
</dbReference>
<keyword evidence="2 7" id="KW-0028">Amino-acid biosynthesis</keyword>
<evidence type="ECO:0000256" key="5">
    <source>
        <dbReference type="ARBA" id="ARBA00023002"/>
    </source>
</evidence>
<comment type="pathway">
    <text evidence="1 7">Amino-acid biosynthesis; L-proline biosynthesis; L-glutamate 5-semialdehyde from L-glutamate: step 2/2.</text>
</comment>
<dbReference type="Pfam" id="PF00171">
    <property type="entry name" value="Aldedh"/>
    <property type="match status" value="1"/>
</dbReference>
<gene>
    <name evidence="7 9" type="primary">proA</name>
    <name evidence="9" type="ORF">Heshes_19900</name>
</gene>
<dbReference type="Proteomes" id="UP001157137">
    <property type="component" value="Unassembled WGS sequence"/>
</dbReference>
<proteinExistence type="inferred from homology"/>
<protein>
    <recommendedName>
        <fullName evidence="7">Gamma-glutamyl phosphate reductase</fullName>
        <shortName evidence="7">GPR</shortName>
        <ecNumber evidence="7">1.2.1.41</ecNumber>
    </recommendedName>
    <alternativeName>
        <fullName evidence="7">Glutamate-5-semialdehyde dehydrogenase</fullName>
    </alternativeName>
    <alternativeName>
        <fullName evidence="7">Glutamyl-gamma-semialdehyde dehydrogenase</fullName>
        <shortName evidence="7">GSA dehydrogenase</shortName>
    </alternativeName>
</protein>
<comment type="function">
    <text evidence="7">Catalyzes the NADPH-dependent reduction of L-glutamate 5-phosphate into L-glutamate 5-semialdehyde and phosphate. The product spontaneously undergoes cyclization to form 1-pyrroline-5-carboxylate.</text>
</comment>
<dbReference type="Gene3D" id="3.40.309.10">
    <property type="entry name" value="Aldehyde Dehydrogenase, Chain A, domain 2"/>
    <property type="match status" value="1"/>
</dbReference>
<sequence length="432" mass="46968">MTEIFDGAMELQNAVADVLRRAQSAKRTLAIAPTKQKNDALRKMGEALWADRAAILAANAADVAAAREAGQPEARIDRLALDERRIEQMVDGLEALIELPDPVGEQMEHFVRPNGLDIRKLRVPMGVVAMIYEARPNVTVDAAGLALKTGNVAVLRGSREALQSNQAIVRALHRGIATAGLPSDAVLLIERTERETVDFIIRARGLVDLAIPRGGEGLIRRVVENATVPVIETGVGNCHVYVDKEADFAKATPIVVNAKTHRPSVCNAAETLLVHQDVAKVWLPQAAKALRAKGVELRVCERAYAVLAEAGLTDGVEYATEEDWATEYLALTLAVRVVDSLNDAIAHIERYGTLHSEVIVTEDEAAAQQFLRRVDAAVVYHNASSRFTDGFEFGFGAEIGISTQKLHARGPMGLRELTSYKYVVHGDGQVRK</sequence>
<organism evidence="9 10">
    <name type="scientific">Alicyclobacillus hesperidum</name>
    <dbReference type="NCBI Taxonomy" id="89784"/>
    <lineage>
        <taxon>Bacteria</taxon>
        <taxon>Bacillati</taxon>
        <taxon>Bacillota</taxon>
        <taxon>Bacilli</taxon>
        <taxon>Bacillales</taxon>
        <taxon>Alicyclobacillaceae</taxon>
        <taxon>Alicyclobacillus</taxon>
    </lineage>
</organism>
<dbReference type="PANTHER" id="PTHR11063">
    <property type="entry name" value="GLUTAMATE SEMIALDEHYDE DEHYDROGENASE"/>
    <property type="match status" value="1"/>
</dbReference>
<comment type="catalytic activity">
    <reaction evidence="6 7">
        <text>L-glutamate 5-semialdehyde + phosphate + NADP(+) = L-glutamyl 5-phosphate + NADPH + H(+)</text>
        <dbReference type="Rhea" id="RHEA:19541"/>
        <dbReference type="ChEBI" id="CHEBI:15378"/>
        <dbReference type="ChEBI" id="CHEBI:43474"/>
        <dbReference type="ChEBI" id="CHEBI:57783"/>
        <dbReference type="ChEBI" id="CHEBI:58066"/>
        <dbReference type="ChEBI" id="CHEBI:58274"/>
        <dbReference type="ChEBI" id="CHEBI:58349"/>
        <dbReference type="EC" id="1.2.1.41"/>
    </reaction>
</comment>
<dbReference type="InterPro" id="IPR020593">
    <property type="entry name" value="G-glutamylP_reductase_CS"/>
</dbReference>
<dbReference type="RefSeq" id="WP_006445999.1">
    <property type="nucleotide sequence ID" value="NZ_BSRA01000010.1"/>
</dbReference>
<dbReference type="InterPro" id="IPR000965">
    <property type="entry name" value="GPR_dom"/>
</dbReference>
<dbReference type="HAMAP" id="MF_00412">
    <property type="entry name" value="ProA"/>
    <property type="match status" value="1"/>
</dbReference>
<keyword evidence="4 7" id="KW-0521">NADP</keyword>
<keyword evidence="3 7" id="KW-0641">Proline biosynthesis</keyword>
<evidence type="ECO:0000256" key="6">
    <source>
        <dbReference type="ARBA" id="ARBA00049024"/>
    </source>
</evidence>
<dbReference type="PANTHER" id="PTHR11063:SF8">
    <property type="entry name" value="DELTA-1-PYRROLINE-5-CARBOXYLATE SYNTHASE"/>
    <property type="match status" value="1"/>
</dbReference>
<accession>A0AA37U2L0</accession>
<comment type="subcellular location">
    <subcellularLocation>
        <location evidence="7">Cytoplasm</location>
    </subcellularLocation>
</comment>
<evidence type="ECO:0000313" key="9">
    <source>
        <dbReference type="EMBL" id="GLV14306.1"/>
    </source>
</evidence>
<dbReference type="NCBIfam" id="TIGR00407">
    <property type="entry name" value="proA"/>
    <property type="match status" value="1"/>
</dbReference>
<evidence type="ECO:0000313" key="10">
    <source>
        <dbReference type="Proteomes" id="UP001157137"/>
    </source>
</evidence>
<dbReference type="Gene3D" id="3.40.605.10">
    <property type="entry name" value="Aldehyde Dehydrogenase, Chain A, domain 1"/>
    <property type="match status" value="1"/>
</dbReference>
<evidence type="ECO:0000256" key="1">
    <source>
        <dbReference type="ARBA" id="ARBA00004985"/>
    </source>
</evidence>
<comment type="caution">
    <text evidence="9">The sequence shown here is derived from an EMBL/GenBank/DDBJ whole genome shotgun (WGS) entry which is preliminary data.</text>
</comment>
<dbReference type="GO" id="GO:0050661">
    <property type="term" value="F:NADP binding"/>
    <property type="evidence" value="ECO:0007669"/>
    <property type="project" value="InterPro"/>
</dbReference>
<evidence type="ECO:0000256" key="3">
    <source>
        <dbReference type="ARBA" id="ARBA00022650"/>
    </source>
</evidence>
<reference evidence="9" key="1">
    <citation type="submission" date="2023-02" db="EMBL/GenBank/DDBJ databases">
        <title>Proposal of a novel subspecies: Alicyclobacillus hesperidum subspecies aegle.</title>
        <authorList>
            <person name="Goto K."/>
            <person name="Fujii T."/>
            <person name="Yasui K."/>
            <person name="Mochida K."/>
            <person name="Kato-Tanaka Y."/>
            <person name="Morohoshi S."/>
            <person name="An S.Y."/>
            <person name="Kasai H."/>
            <person name="Yokota A."/>
        </authorList>
    </citation>
    <scope>NUCLEOTIDE SEQUENCE</scope>
    <source>
        <strain evidence="9">DSM 12766</strain>
    </source>
</reference>
<keyword evidence="5 7" id="KW-0560">Oxidoreductase</keyword>
<feature type="domain" description="Aldehyde dehydrogenase" evidence="8">
    <location>
        <begin position="12"/>
        <end position="291"/>
    </location>
</feature>